<gene>
    <name evidence="1" type="ORF">H0921_06285</name>
</gene>
<evidence type="ECO:0000313" key="1">
    <source>
        <dbReference type="EMBL" id="MBA2225771.1"/>
    </source>
</evidence>
<dbReference type="RefSeq" id="WP_194537208.1">
    <property type="nucleotide sequence ID" value="NZ_JACEFB010000003.1"/>
</dbReference>
<dbReference type="InterPro" id="IPR009758">
    <property type="entry name" value="DUF1326"/>
</dbReference>
<accession>A0A7V9AB24</accession>
<dbReference type="Pfam" id="PF07040">
    <property type="entry name" value="DUF1326"/>
    <property type="match status" value="1"/>
</dbReference>
<organism evidence="1 2">
    <name type="scientific">Thermogemmata fonticola</name>
    <dbReference type="NCBI Taxonomy" id="2755323"/>
    <lineage>
        <taxon>Bacteria</taxon>
        <taxon>Pseudomonadati</taxon>
        <taxon>Planctomycetota</taxon>
        <taxon>Planctomycetia</taxon>
        <taxon>Gemmatales</taxon>
        <taxon>Gemmataceae</taxon>
        <taxon>Thermogemmata</taxon>
    </lineage>
</organism>
<comment type="caution">
    <text evidence="1">The sequence shown here is derived from an EMBL/GenBank/DDBJ whole genome shotgun (WGS) entry which is preliminary data.</text>
</comment>
<proteinExistence type="predicted"/>
<sequence length="222" mass="23447">MAAMHVWLAALQVLAISGVDKPAPSVRGQYLEARTCDVYTGSCFANADTSLTGRNAVLAWKIEQGTYRGVKLDGLGVAAVLATSDTLGLKQSTPAKAVVIVDRTATPSQREALVAFVQAQTGGLIGEIVAVREASVELELCPCENGACARLEAGEVKVATRCIYPEHDKACGNESVQYPPLARGVQAVAAMAVEHTYSGKDLNQTWQDAGRRGAFVGHFATR</sequence>
<evidence type="ECO:0000313" key="2">
    <source>
        <dbReference type="Proteomes" id="UP000542342"/>
    </source>
</evidence>
<dbReference type="EMBL" id="JACEFB010000003">
    <property type="protein sequence ID" value="MBA2225771.1"/>
    <property type="molecule type" value="Genomic_DNA"/>
</dbReference>
<dbReference type="AlphaFoldDB" id="A0A7V9AB24"/>
<name>A0A7V9AB24_9BACT</name>
<protein>
    <submittedName>
        <fullName evidence="1">DUF1326 domain-containing protein</fullName>
    </submittedName>
</protein>
<reference evidence="1 2" key="1">
    <citation type="submission" date="2020-07" db="EMBL/GenBank/DDBJ databases">
        <title>Thermogemmata thermophila gen. nov., sp. nov., a novel moderate thermophilic planctomycete from a Kamchatka hot spring.</title>
        <authorList>
            <person name="Elcheninov A.G."/>
            <person name="Podosokorskaya O.A."/>
            <person name="Kovaleva O.L."/>
            <person name="Novikov A."/>
            <person name="Bonch-Osmolovskaya E.A."/>
            <person name="Toshchakov S.V."/>
            <person name="Kublanov I.V."/>
        </authorList>
    </citation>
    <scope>NUCLEOTIDE SEQUENCE [LARGE SCALE GENOMIC DNA]</scope>
    <source>
        <strain evidence="1 2">2918</strain>
    </source>
</reference>
<dbReference type="Proteomes" id="UP000542342">
    <property type="component" value="Unassembled WGS sequence"/>
</dbReference>
<keyword evidence="2" id="KW-1185">Reference proteome</keyword>